<proteinExistence type="predicted"/>
<protein>
    <submittedName>
        <fullName evidence="1">Uncharacterized protein</fullName>
    </submittedName>
</protein>
<comment type="caution">
    <text evidence="1">The sequence shown here is derived from an EMBL/GenBank/DDBJ whole genome shotgun (WGS) entry which is preliminary data.</text>
</comment>
<sequence length="110" mass="13188">MKIFFYKMWFEPIFLQILWQFLRKNAASPLAGEPQSQGLFLAATGGEIRSNYFKYTEPVRKSQRFMGRLASLGDQIERDFGRKNQLAVWSLIKLKVKENFYQKYEIYYLR</sequence>
<dbReference type="Proteomes" id="UP000231550">
    <property type="component" value="Unassembled WGS sequence"/>
</dbReference>
<evidence type="ECO:0000313" key="1">
    <source>
        <dbReference type="EMBL" id="PIQ74734.1"/>
    </source>
</evidence>
<accession>A0A2H0KTI1</accession>
<name>A0A2H0KTI1_9BACT</name>
<dbReference type="AlphaFoldDB" id="A0A2H0KTI1"/>
<evidence type="ECO:0000313" key="2">
    <source>
        <dbReference type="Proteomes" id="UP000231550"/>
    </source>
</evidence>
<organism evidence="1 2">
    <name type="scientific">Candidatus Portnoybacteria bacterium CG11_big_fil_rev_8_21_14_0_20_44_10</name>
    <dbReference type="NCBI Taxonomy" id="1974818"/>
    <lineage>
        <taxon>Bacteria</taxon>
        <taxon>Candidatus Portnoyibacteriota</taxon>
    </lineage>
</organism>
<dbReference type="EMBL" id="PCVN01000012">
    <property type="protein sequence ID" value="PIQ74734.1"/>
    <property type="molecule type" value="Genomic_DNA"/>
</dbReference>
<reference evidence="1 2" key="1">
    <citation type="submission" date="2017-09" db="EMBL/GenBank/DDBJ databases">
        <title>Depth-based differentiation of microbial function through sediment-hosted aquifers and enrichment of novel symbionts in the deep terrestrial subsurface.</title>
        <authorList>
            <person name="Probst A.J."/>
            <person name="Ladd B."/>
            <person name="Jarett J.K."/>
            <person name="Geller-Mcgrath D.E."/>
            <person name="Sieber C.M."/>
            <person name="Emerson J.B."/>
            <person name="Anantharaman K."/>
            <person name="Thomas B.C."/>
            <person name="Malmstrom R."/>
            <person name="Stieglmeier M."/>
            <person name="Klingl A."/>
            <person name="Woyke T."/>
            <person name="Ryan C.M."/>
            <person name="Banfield J.F."/>
        </authorList>
    </citation>
    <scope>NUCLEOTIDE SEQUENCE [LARGE SCALE GENOMIC DNA]</scope>
    <source>
        <strain evidence="1">CG11_big_fil_rev_8_21_14_0_20_44_10</strain>
    </source>
</reference>
<gene>
    <name evidence="1" type="ORF">COV85_00445</name>
</gene>